<dbReference type="InterPro" id="IPR013154">
    <property type="entry name" value="ADH-like_N"/>
</dbReference>
<accession>A0A4V4N7P0</accession>
<dbReference type="PANTHER" id="PTHR48106:SF13">
    <property type="entry name" value="QUINONE OXIDOREDUCTASE-RELATED"/>
    <property type="match status" value="1"/>
</dbReference>
<dbReference type="GO" id="GO:0035925">
    <property type="term" value="F:mRNA 3'-UTR AU-rich region binding"/>
    <property type="evidence" value="ECO:0007669"/>
    <property type="project" value="TreeGrafter"/>
</dbReference>
<gene>
    <name evidence="4" type="ORF">E5K04_10550</name>
</gene>
<dbReference type="GO" id="GO:0070402">
    <property type="term" value="F:NADPH binding"/>
    <property type="evidence" value="ECO:0007669"/>
    <property type="project" value="TreeGrafter"/>
</dbReference>
<name>A0A4V4N7P0_9NEIS</name>
<dbReference type="PANTHER" id="PTHR48106">
    <property type="entry name" value="QUINONE OXIDOREDUCTASE PIG3-RELATED"/>
    <property type="match status" value="1"/>
</dbReference>
<feature type="domain" description="Enoyl reductase (ER)" evidence="3">
    <location>
        <begin position="10"/>
        <end position="319"/>
    </location>
</feature>
<organism evidence="4 5">
    <name type="scientific">Crenobacter intestini</name>
    <dbReference type="NCBI Taxonomy" id="2563443"/>
    <lineage>
        <taxon>Bacteria</taxon>
        <taxon>Pseudomonadati</taxon>
        <taxon>Pseudomonadota</taxon>
        <taxon>Betaproteobacteria</taxon>
        <taxon>Neisseriales</taxon>
        <taxon>Neisseriaceae</taxon>
        <taxon>Crenobacter</taxon>
    </lineage>
</organism>
<comment type="caution">
    <text evidence="4">The sequence shown here is derived from an EMBL/GenBank/DDBJ whole genome shotgun (WGS) entry which is preliminary data.</text>
</comment>
<evidence type="ECO:0000313" key="5">
    <source>
        <dbReference type="Proteomes" id="UP000308891"/>
    </source>
</evidence>
<evidence type="ECO:0000256" key="2">
    <source>
        <dbReference type="ARBA" id="ARBA00023002"/>
    </source>
</evidence>
<dbReference type="SUPFAM" id="SSF50129">
    <property type="entry name" value="GroES-like"/>
    <property type="match status" value="1"/>
</dbReference>
<proteinExistence type="predicted"/>
<dbReference type="Gene3D" id="3.40.50.720">
    <property type="entry name" value="NAD(P)-binding Rossmann-like Domain"/>
    <property type="match status" value="1"/>
</dbReference>
<dbReference type="GO" id="GO:0003960">
    <property type="term" value="F:quinone reductase (NADPH) activity"/>
    <property type="evidence" value="ECO:0007669"/>
    <property type="project" value="TreeGrafter"/>
</dbReference>
<dbReference type="EMBL" id="STGJ01000011">
    <property type="protein sequence ID" value="TIC81353.1"/>
    <property type="molecule type" value="Genomic_DNA"/>
</dbReference>
<keyword evidence="2" id="KW-0560">Oxidoreductase</keyword>
<dbReference type="AlphaFoldDB" id="A0A4V4N7P0"/>
<evidence type="ECO:0000313" key="4">
    <source>
        <dbReference type="EMBL" id="TIC81353.1"/>
    </source>
</evidence>
<dbReference type="Gene3D" id="3.90.180.10">
    <property type="entry name" value="Medium-chain alcohol dehydrogenases, catalytic domain"/>
    <property type="match status" value="1"/>
</dbReference>
<dbReference type="InterPro" id="IPR036291">
    <property type="entry name" value="NAD(P)-bd_dom_sf"/>
</dbReference>
<evidence type="ECO:0000256" key="1">
    <source>
        <dbReference type="ARBA" id="ARBA00022857"/>
    </source>
</evidence>
<sequence>MQAWTWTEPGEPTDLILRHLERPQPQAGEVLIENHAVGLNPVDWKFVGWGHPRWQAGHIPGVDGAGVVVAAGEGVTLPVGCRVAYHQDLFRDGSFASHTVLAADVVMRVPDGLDFATAASLPCPALTASQAVAKLPPAKGAAVLVTRAGGAVGTFVVQLLARAGFDVWAAAGSRHHPRLAGLGARHCVDERSADWVERLQRLGTPFYAVIDSASGAAAAGLAPLLAYNGHLVCIQDRQEVPPLPAFTTALSLHEVALNSVHEYADAAGRAALMATGAALLADVARQRLQAVPLETFPFDALPEALLAMKEGVATARPVLVPDALG</sequence>
<dbReference type="OrthoDB" id="9787435at2"/>
<dbReference type="RefSeq" id="WP_136553811.1">
    <property type="nucleotide sequence ID" value="NZ_STGJ01000011.1"/>
</dbReference>
<dbReference type="Pfam" id="PF08240">
    <property type="entry name" value="ADH_N"/>
    <property type="match status" value="1"/>
</dbReference>
<dbReference type="Proteomes" id="UP000308891">
    <property type="component" value="Unassembled WGS sequence"/>
</dbReference>
<protein>
    <submittedName>
        <fullName evidence="4">Alcohol dehydrogenase</fullName>
    </submittedName>
</protein>
<dbReference type="GO" id="GO:0005829">
    <property type="term" value="C:cytosol"/>
    <property type="evidence" value="ECO:0007669"/>
    <property type="project" value="TreeGrafter"/>
</dbReference>
<keyword evidence="5" id="KW-1185">Reference proteome</keyword>
<dbReference type="InterPro" id="IPR011032">
    <property type="entry name" value="GroES-like_sf"/>
</dbReference>
<dbReference type="InterPro" id="IPR020843">
    <property type="entry name" value="ER"/>
</dbReference>
<dbReference type="Pfam" id="PF13602">
    <property type="entry name" value="ADH_zinc_N_2"/>
    <property type="match status" value="1"/>
</dbReference>
<reference evidence="4 5" key="1">
    <citation type="submission" date="2019-04" db="EMBL/GenBank/DDBJ databases">
        <title>Crenobacter sp. nov.</title>
        <authorList>
            <person name="Shi S."/>
        </authorList>
    </citation>
    <scope>NUCLEOTIDE SEQUENCE [LARGE SCALE GENOMIC DNA]</scope>
    <source>
        <strain evidence="4 5">GY 70310</strain>
    </source>
</reference>
<dbReference type="SUPFAM" id="SSF51735">
    <property type="entry name" value="NAD(P)-binding Rossmann-fold domains"/>
    <property type="match status" value="1"/>
</dbReference>
<dbReference type="SMART" id="SM00829">
    <property type="entry name" value="PKS_ER"/>
    <property type="match status" value="1"/>
</dbReference>
<evidence type="ECO:0000259" key="3">
    <source>
        <dbReference type="SMART" id="SM00829"/>
    </source>
</evidence>
<dbReference type="CDD" id="cd08271">
    <property type="entry name" value="MDR5"/>
    <property type="match status" value="1"/>
</dbReference>
<keyword evidence="1" id="KW-0521">NADP</keyword>